<proteinExistence type="predicted"/>
<evidence type="ECO:0000256" key="1">
    <source>
        <dbReference type="ARBA" id="ARBA00022679"/>
    </source>
</evidence>
<dbReference type="Pfam" id="PF13673">
    <property type="entry name" value="Acetyltransf_10"/>
    <property type="match status" value="1"/>
</dbReference>
<reference evidence="4 5" key="1">
    <citation type="submission" date="2016-04" db="EMBL/GenBank/DDBJ databases">
        <title>Complete genome sequence of Bacillus oceanisediminis strain 2691.</title>
        <authorList>
            <person name="Jeong H."/>
            <person name="Kim H.J."/>
            <person name="Lee D.-W."/>
        </authorList>
    </citation>
    <scope>NUCLEOTIDE SEQUENCE [LARGE SCALE GENOMIC DNA]</scope>
    <source>
        <strain evidence="4 5">2691</strain>
    </source>
</reference>
<keyword evidence="1 4" id="KW-0808">Transferase</keyword>
<dbReference type="PROSITE" id="PS51186">
    <property type="entry name" value="GNAT"/>
    <property type="match status" value="1"/>
</dbReference>
<name>A0A160M7K5_9BACI</name>
<dbReference type="AlphaFoldDB" id="A0A160M7K5"/>
<feature type="domain" description="N-acetyltransferase" evidence="3">
    <location>
        <begin position="2"/>
        <end position="136"/>
    </location>
</feature>
<dbReference type="CDD" id="cd04301">
    <property type="entry name" value="NAT_SF"/>
    <property type="match status" value="1"/>
</dbReference>
<evidence type="ECO:0000256" key="2">
    <source>
        <dbReference type="ARBA" id="ARBA00023315"/>
    </source>
</evidence>
<sequence length="136" mass="15326">MIKYAVDPEGISADMLDGFFDGWQNPPSPEKHLKLLKNSTKIVLAIDRDKHAVVGFITAISDGVLSAYIPLLEVLPDYQQQGIGQKLVTRMLEELDGIYMIDIMCDPELQPFYEKFGMIKSSGMVQRNYQNQSGKQ</sequence>
<protein>
    <submittedName>
        <fullName evidence="4">Acetyltransferase</fullName>
    </submittedName>
</protein>
<dbReference type="InterPro" id="IPR016181">
    <property type="entry name" value="Acyl_CoA_acyltransferase"/>
</dbReference>
<dbReference type="InterPro" id="IPR000182">
    <property type="entry name" value="GNAT_dom"/>
</dbReference>
<dbReference type="Proteomes" id="UP000077856">
    <property type="component" value="Chromosome"/>
</dbReference>
<dbReference type="PANTHER" id="PTHR43626:SF4">
    <property type="entry name" value="GCN5-RELATED N-ACETYLTRANSFERASE 2, CHLOROPLASTIC"/>
    <property type="match status" value="1"/>
</dbReference>
<accession>A0A160M7K5</accession>
<keyword evidence="2" id="KW-0012">Acyltransferase</keyword>
<evidence type="ECO:0000313" key="4">
    <source>
        <dbReference type="EMBL" id="AND38516.1"/>
    </source>
</evidence>
<dbReference type="SUPFAM" id="SSF55729">
    <property type="entry name" value="Acyl-CoA N-acyltransferases (Nat)"/>
    <property type="match status" value="1"/>
</dbReference>
<dbReference type="RefSeq" id="WP_019382613.1">
    <property type="nucleotide sequence ID" value="NZ_CP015506.1"/>
</dbReference>
<dbReference type="STRING" id="1196031.A361_05065"/>
<dbReference type="GO" id="GO:0005737">
    <property type="term" value="C:cytoplasm"/>
    <property type="evidence" value="ECO:0007669"/>
    <property type="project" value="TreeGrafter"/>
</dbReference>
<dbReference type="GO" id="GO:0008080">
    <property type="term" value="F:N-acetyltransferase activity"/>
    <property type="evidence" value="ECO:0007669"/>
    <property type="project" value="InterPro"/>
</dbReference>
<dbReference type="EMBL" id="CP015506">
    <property type="protein sequence ID" value="AND38516.1"/>
    <property type="molecule type" value="Genomic_DNA"/>
</dbReference>
<dbReference type="PANTHER" id="PTHR43626">
    <property type="entry name" value="ACYL-COA N-ACYLTRANSFERASE"/>
    <property type="match status" value="1"/>
</dbReference>
<organism evidence="4 5">
    <name type="scientific">Cytobacillus oceanisediminis 2691</name>
    <dbReference type="NCBI Taxonomy" id="1196031"/>
    <lineage>
        <taxon>Bacteria</taxon>
        <taxon>Bacillati</taxon>
        <taxon>Bacillota</taxon>
        <taxon>Bacilli</taxon>
        <taxon>Bacillales</taxon>
        <taxon>Bacillaceae</taxon>
        <taxon>Cytobacillus</taxon>
    </lineage>
</organism>
<dbReference type="KEGG" id="bon:A361_05065"/>
<dbReference type="eggNOG" id="COG0454">
    <property type="taxonomic scope" value="Bacteria"/>
</dbReference>
<evidence type="ECO:0000259" key="3">
    <source>
        <dbReference type="PROSITE" id="PS51186"/>
    </source>
</evidence>
<dbReference type="Gene3D" id="3.40.630.30">
    <property type="match status" value="1"/>
</dbReference>
<evidence type="ECO:0000313" key="5">
    <source>
        <dbReference type="Proteomes" id="UP000077856"/>
    </source>
</evidence>
<gene>
    <name evidence="4" type="ORF">A361_05065</name>
</gene>
<dbReference type="InterPro" id="IPR045039">
    <property type="entry name" value="NSI-like"/>
</dbReference>